<name>A0ABN2H8T6_9ACTN</name>
<evidence type="ECO:0008006" key="5">
    <source>
        <dbReference type="Google" id="ProtNLM"/>
    </source>
</evidence>
<comment type="subcellular location">
    <subcellularLocation>
        <location evidence="1">Membrane</location>
    </subcellularLocation>
</comment>
<evidence type="ECO:0000313" key="3">
    <source>
        <dbReference type="EMBL" id="GAA1683803.1"/>
    </source>
</evidence>
<proteinExistence type="predicted"/>
<evidence type="ECO:0000256" key="1">
    <source>
        <dbReference type="ARBA" id="ARBA00004370"/>
    </source>
</evidence>
<protein>
    <recommendedName>
        <fullName evidence="5">Mce-associated membrane protein</fullName>
    </recommendedName>
</protein>
<organism evidence="3 4">
    <name type="scientific">Fodinicola feengrottensis</name>
    <dbReference type="NCBI Taxonomy" id="435914"/>
    <lineage>
        <taxon>Bacteria</taxon>
        <taxon>Bacillati</taxon>
        <taxon>Actinomycetota</taxon>
        <taxon>Actinomycetes</taxon>
        <taxon>Mycobacteriales</taxon>
        <taxon>Fodinicola</taxon>
    </lineage>
</organism>
<accession>A0ABN2H8T6</accession>
<reference evidence="3 4" key="1">
    <citation type="journal article" date="2019" name="Int. J. Syst. Evol. Microbiol.">
        <title>The Global Catalogue of Microorganisms (GCM) 10K type strain sequencing project: providing services to taxonomists for standard genome sequencing and annotation.</title>
        <authorList>
            <consortium name="The Broad Institute Genomics Platform"/>
            <consortium name="The Broad Institute Genome Sequencing Center for Infectious Disease"/>
            <person name="Wu L."/>
            <person name="Ma J."/>
        </authorList>
    </citation>
    <scope>NUCLEOTIDE SEQUENCE [LARGE SCALE GENOMIC DNA]</scope>
    <source>
        <strain evidence="3 4">JCM 14718</strain>
    </source>
</reference>
<dbReference type="PANTHER" id="PTHR37042">
    <property type="entry name" value="OUTER MEMBRANE PROTEIN RV1973"/>
    <property type="match status" value="1"/>
</dbReference>
<dbReference type="Proteomes" id="UP001500618">
    <property type="component" value="Unassembled WGS sequence"/>
</dbReference>
<keyword evidence="4" id="KW-1185">Reference proteome</keyword>
<gene>
    <name evidence="3" type="ORF">GCM10009765_36380</name>
</gene>
<comment type="caution">
    <text evidence="3">The sequence shown here is derived from an EMBL/GenBank/DDBJ whole genome shotgun (WGS) entry which is preliminary data.</text>
</comment>
<evidence type="ECO:0000313" key="4">
    <source>
        <dbReference type="Proteomes" id="UP001500618"/>
    </source>
</evidence>
<dbReference type="RefSeq" id="WP_344311419.1">
    <property type="nucleotide sequence ID" value="NZ_BAAANY010000011.1"/>
</dbReference>
<dbReference type="PANTHER" id="PTHR37042:SF4">
    <property type="entry name" value="OUTER MEMBRANE PROTEIN RV1973"/>
    <property type="match status" value="1"/>
</dbReference>
<dbReference type="EMBL" id="BAAANY010000011">
    <property type="protein sequence ID" value="GAA1683803.1"/>
    <property type="molecule type" value="Genomic_DNA"/>
</dbReference>
<evidence type="ECO:0000256" key="2">
    <source>
        <dbReference type="ARBA" id="ARBA00023136"/>
    </source>
</evidence>
<keyword evidence="2" id="KW-0472">Membrane</keyword>
<sequence>MSRRWKIGVAVLAVAVAFAGWSGWTLQQANASSAVRYGQLRDGVLSAGRQSVATLTTVRRQSPEVDVNRWLSCTTGALHQELVRVKADTVSQLRKASATAVGTVTAAAVVTMDESAGTATLLTTVSLEITPSSGSPTTERHRYRAVLTRAGAGWKVSSLSPVPTGKA</sequence>